<evidence type="ECO:0000256" key="13">
    <source>
        <dbReference type="ARBA" id="ARBA00023078"/>
    </source>
</evidence>
<feature type="binding site" evidence="15">
    <location>
        <position position="329"/>
    </location>
    <ligand>
        <name>Cu cation</name>
        <dbReference type="ChEBI" id="CHEBI:23378"/>
        <label>B</label>
    </ligand>
</feature>
<evidence type="ECO:0000313" key="21">
    <source>
        <dbReference type="Proteomes" id="UP000824120"/>
    </source>
</evidence>
<evidence type="ECO:0000259" key="19">
    <source>
        <dbReference type="PROSITE" id="PS00498"/>
    </source>
</evidence>
<evidence type="ECO:0000256" key="14">
    <source>
        <dbReference type="ARBA" id="ARBA00023157"/>
    </source>
</evidence>
<sequence length="595" mass="67861">MASSSSINSICLSLDDQSSKTLTTTTLSSFFAKPYSPRLLKRRRSQSFHVSCNANEHDQNINANIDRRNVLLGLGGLYSASNLAPLAFASPIPPPDLKSCSKATKTGSKDLVEYSCCPPTPKDLNNIPYYNLPPMSKLRKRPVAQDVTKEYIAKYQLATKRMKELDKDDPRSFMQQANIHCAYCNGAYKFGDEVLQVHQSWLFFPFHRWYLYFYERILGKLIDDPTFALPYWNWDHPKGMRLPPMFDRETTSLYDARRNPHVRNGTIIDFSSPRDEVTTDVGQTVTNNLTLMYRSMITNAACPLQFFGARYVLGNNDSKGQGTIENIPHTPVHIWAGTVRKTDLGGGKLSLGEDMGNFYSAALDPVFYCHHANVDRMWKVWKGLGGKRRDITDTDWLNSEFFFYDENKNPYRVRVRDCLDTKKMGYDYAPAAIPWVNCRPTRKGREGKVDLTNIEPANKVFPIVNLNKPISFSINRPTTSRSQKDKDEKEEVLIFKGLKYDTNKYIRFDVFLNEDEDVNTDELDKVEFAGSYVNLPHVHARNKKMDSDEMFQLDITELLEDIELEDDDTITVTVVPKTGGDVISIQSVAIELLDG</sequence>
<dbReference type="Proteomes" id="UP000824120">
    <property type="component" value="Chromosome 8"/>
</dbReference>
<dbReference type="PANTHER" id="PTHR11474:SF130">
    <property type="entry name" value="CATECHOL OXIDASE"/>
    <property type="match status" value="1"/>
</dbReference>
<feature type="domain" description="Tyrosinase copper-binding" evidence="18">
    <location>
        <begin position="198"/>
        <end position="215"/>
    </location>
</feature>
<dbReference type="PIRSF" id="PIRSF000290">
    <property type="entry name" value="PPO_plant"/>
    <property type="match status" value="1"/>
</dbReference>
<evidence type="ECO:0000256" key="10">
    <source>
        <dbReference type="ARBA" id="ARBA00022946"/>
    </source>
</evidence>
<dbReference type="InterPro" id="IPR016213">
    <property type="entry name" value="Polyphenol_oxidase"/>
</dbReference>
<keyword evidence="10" id="KW-0809">Transit peptide</keyword>
<evidence type="ECO:0000256" key="15">
    <source>
        <dbReference type="PIRSR" id="PIRSR000290-1"/>
    </source>
</evidence>
<evidence type="ECO:0000256" key="1">
    <source>
        <dbReference type="ARBA" id="ARBA00001628"/>
    </source>
</evidence>
<dbReference type="GO" id="GO:0046148">
    <property type="term" value="P:pigment biosynthetic process"/>
    <property type="evidence" value="ECO:0007669"/>
    <property type="project" value="InterPro"/>
</dbReference>
<dbReference type="InterPro" id="IPR050316">
    <property type="entry name" value="Tyrosinase/Hemocyanin"/>
</dbReference>
<dbReference type="GO" id="GO:0004097">
    <property type="term" value="F:catechol oxidase activity"/>
    <property type="evidence" value="ECO:0007669"/>
    <property type="project" value="UniProtKB-EC"/>
</dbReference>
<keyword evidence="7" id="KW-0934">Plastid</keyword>
<dbReference type="PROSITE" id="PS00498">
    <property type="entry name" value="TYROSINASE_2"/>
    <property type="match status" value="1"/>
</dbReference>
<reference evidence="20 21" key="1">
    <citation type="submission" date="2020-09" db="EMBL/GenBank/DDBJ databases">
        <title>De no assembly of potato wild relative species, Solanum commersonii.</title>
        <authorList>
            <person name="Cho K."/>
        </authorList>
    </citation>
    <scope>NUCLEOTIDE SEQUENCE [LARGE SCALE GENOMIC DNA]</scope>
    <source>
        <strain evidence="20">LZ3.2</strain>
        <tissue evidence="20">Leaf</tissue>
    </source>
</reference>
<feature type="binding site" evidence="15">
    <location>
        <position position="198"/>
    </location>
    <ligand>
        <name>Cu cation</name>
        <dbReference type="ChEBI" id="CHEBI:23378"/>
        <label>A</label>
    </ligand>
</feature>
<evidence type="ECO:0000256" key="4">
    <source>
        <dbReference type="ARBA" id="ARBA00009928"/>
    </source>
</evidence>
<accession>A0A9J5XX44</accession>
<dbReference type="Gene3D" id="1.10.1280.10">
    <property type="entry name" value="Di-copper center containing domain from catechol oxidase"/>
    <property type="match status" value="1"/>
</dbReference>
<evidence type="ECO:0000256" key="12">
    <source>
        <dbReference type="ARBA" id="ARBA00023008"/>
    </source>
</evidence>
<comment type="similarity">
    <text evidence="4">Belongs to the tyrosinase family.</text>
</comment>
<keyword evidence="13" id="KW-0793">Thylakoid</keyword>
<evidence type="ECO:0000313" key="20">
    <source>
        <dbReference type="EMBL" id="KAG5592191.1"/>
    </source>
</evidence>
<keyword evidence="8 15" id="KW-0479">Metal-binding</keyword>
<dbReference type="Pfam" id="PF12143">
    <property type="entry name" value="PPO1_KFDV"/>
    <property type="match status" value="1"/>
</dbReference>
<dbReference type="Pfam" id="PF00264">
    <property type="entry name" value="Tyrosinase"/>
    <property type="match status" value="1"/>
</dbReference>
<dbReference type="InterPro" id="IPR008922">
    <property type="entry name" value="Di-copper_centre_dom_sf"/>
</dbReference>
<evidence type="ECO:0000256" key="2">
    <source>
        <dbReference type="ARBA" id="ARBA00002400"/>
    </source>
</evidence>
<dbReference type="InterPro" id="IPR002227">
    <property type="entry name" value="Tyrosinase_Cu-bd"/>
</dbReference>
<dbReference type="EC" id="1.10.3.1" evidence="5"/>
<gene>
    <name evidence="20" type="ORF">H5410_042705</name>
</gene>
<comment type="caution">
    <text evidence="20">The sequence shown here is derived from an EMBL/GenBank/DDBJ whole genome shotgun (WGS) entry which is preliminary data.</text>
</comment>
<keyword evidence="21" id="KW-1185">Reference proteome</keyword>
<feature type="binding site" evidence="15">
    <location>
        <position position="180"/>
    </location>
    <ligand>
        <name>Cu cation</name>
        <dbReference type="ChEBI" id="CHEBI:23378"/>
        <label>A</label>
    </ligand>
</feature>
<evidence type="ECO:0000256" key="5">
    <source>
        <dbReference type="ARBA" id="ARBA00012298"/>
    </source>
</evidence>
<dbReference type="OrthoDB" id="6132182at2759"/>
<comment type="catalytic activity">
    <reaction evidence="1">
        <text>2 catechol + O2 = 2 1,2-benzoquinone + 2 H2O</text>
        <dbReference type="Rhea" id="RHEA:21632"/>
        <dbReference type="ChEBI" id="CHEBI:15377"/>
        <dbReference type="ChEBI" id="CHEBI:15379"/>
        <dbReference type="ChEBI" id="CHEBI:17253"/>
        <dbReference type="ChEBI" id="CHEBI:18135"/>
        <dbReference type="EC" id="1.10.3.1"/>
    </reaction>
</comment>
<name>A0A9J5XX44_SOLCO</name>
<proteinExistence type="inferred from homology"/>
<dbReference type="GO" id="GO:0046872">
    <property type="term" value="F:metal ion binding"/>
    <property type="evidence" value="ECO:0007669"/>
    <property type="project" value="UniProtKB-KW"/>
</dbReference>
<keyword evidence="6" id="KW-0150">Chloroplast</keyword>
<dbReference type="PRINTS" id="PR00092">
    <property type="entry name" value="TYROSINASE"/>
</dbReference>
<feature type="disulfide bond" evidence="16">
    <location>
        <begin position="116"/>
        <end position="181"/>
    </location>
</feature>
<feature type="cross-link" description="2'-(S-cysteinyl)-histidine (Cys-His)" evidence="17">
    <location>
        <begin position="184"/>
        <end position="198"/>
    </location>
</feature>
<evidence type="ECO:0000256" key="8">
    <source>
        <dbReference type="ARBA" id="ARBA00022723"/>
    </source>
</evidence>
<dbReference type="PANTHER" id="PTHR11474">
    <property type="entry name" value="TYROSINASE FAMILY MEMBER"/>
    <property type="match status" value="1"/>
</dbReference>
<dbReference type="InterPro" id="IPR022739">
    <property type="entry name" value="Polyphenol_oxidase_cen"/>
</dbReference>
<evidence type="ECO:0000256" key="3">
    <source>
        <dbReference type="ARBA" id="ARBA00004456"/>
    </source>
</evidence>
<evidence type="ECO:0000259" key="18">
    <source>
        <dbReference type="PROSITE" id="PS00497"/>
    </source>
</evidence>
<keyword evidence="14 16" id="KW-1015">Disulfide bond</keyword>
<dbReference type="EMBL" id="JACXVP010000008">
    <property type="protein sequence ID" value="KAG5592191.1"/>
    <property type="molecule type" value="Genomic_DNA"/>
</dbReference>
<evidence type="ECO:0000256" key="9">
    <source>
        <dbReference type="ARBA" id="ARBA00022784"/>
    </source>
</evidence>
<protein>
    <recommendedName>
        <fullName evidence="5">catechol oxidase</fullName>
        <ecNumber evidence="5">1.10.3.1</ecNumber>
    </recommendedName>
</protein>
<evidence type="ECO:0000256" key="6">
    <source>
        <dbReference type="ARBA" id="ARBA00022528"/>
    </source>
</evidence>
<keyword evidence="12 15" id="KW-0186">Copper</keyword>
<dbReference type="SUPFAM" id="SSF48056">
    <property type="entry name" value="Di-copper centre-containing domain"/>
    <property type="match status" value="1"/>
</dbReference>
<evidence type="ECO:0000256" key="11">
    <source>
        <dbReference type="ARBA" id="ARBA00023002"/>
    </source>
</evidence>
<feature type="binding site" evidence="15">
    <location>
        <position position="207"/>
    </location>
    <ligand>
        <name>Cu cation</name>
        <dbReference type="ChEBI" id="CHEBI:23378"/>
        <label>A</label>
    </ligand>
</feature>
<evidence type="ECO:0000256" key="7">
    <source>
        <dbReference type="ARBA" id="ARBA00022640"/>
    </source>
</evidence>
<evidence type="ECO:0000256" key="16">
    <source>
        <dbReference type="PIRSR" id="PIRSR000290-2"/>
    </source>
</evidence>
<feature type="disulfide bond" evidence="16">
    <location>
        <begin position="100"/>
        <end position="117"/>
    </location>
</feature>
<evidence type="ECO:0000256" key="17">
    <source>
        <dbReference type="PIRSR" id="PIRSR000290-3"/>
    </source>
</evidence>
<keyword evidence="9" id="KW-0883">Thioether bond</keyword>
<feature type="binding site" evidence="15">
    <location>
        <position position="371"/>
    </location>
    <ligand>
        <name>Cu cation</name>
        <dbReference type="ChEBI" id="CHEBI:23378"/>
        <label>B</label>
    </ligand>
</feature>
<dbReference type="PROSITE" id="PS00497">
    <property type="entry name" value="TYROSINASE_1"/>
    <property type="match status" value="1"/>
</dbReference>
<dbReference type="InterPro" id="IPR022740">
    <property type="entry name" value="Polyphenol_oxidase_C"/>
</dbReference>
<keyword evidence="11" id="KW-0560">Oxidoreductase</keyword>
<dbReference type="Pfam" id="PF12142">
    <property type="entry name" value="PPO1_DWL"/>
    <property type="match status" value="1"/>
</dbReference>
<comment type="cofactor">
    <cofactor evidence="15">
        <name>Cu(2+)</name>
        <dbReference type="ChEBI" id="CHEBI:29036"/>
    </cofactor>
    <text evidence="15">Binds 2 copper ions per subunit.</text>
</comment>
<comment type="function">
    <text evidence="2">Catalyzes the oxidation of mono- and o-diphenols to o-diquinones.</text>
</comment>
<feature type="domain" description="Tyrosinase copper-binding" evidence="19">
    <location>
        <begin position="364"/>
        <end position="375"/>
    </location>
</feature>
<dbReference type="GO" id="GO:0009543">
    <property type="term" value="C:chloroplast thylakoid lumen"/>
    <property type="evidence" value="ECO:0007669"/>
    <property type="project" value="UniProtKB-SubCell"/>
</dbReference>
<dbReference type="AlphaFoldDB" id="A0A9J5XX44"/>
<organism evidence="20 21">
    <name type="scientific">Solanum commersonii</name>
    <name type="common">Commerson's wild potato</name>
    <name type="synonym">Commerson's nightshade</name>
    <dbReference type="NCBI Taxonomy" id="4109"/>
    <lineage>
        <taxon>Eukaryota</taxon>
        <taxon>Viridiplantae</taxon>
        <taxon>Streptophyta</taxon>
        <taxon>Embryophyta</taxon>
        <taxon>Tracheophyta</taxon>
        <taxon>Spermatophyta</taxon>
        <taxon>Magnoliopsida</taxon>
        <taxon>eudicotyledons</taxon>
        <taxon>Gunneridae</taxon>
        <taxon>Pentapetalae</taxon>
        <taxon>asterids</taxon>
        <taxon>lamiids</taxon>
        <taxon>Solanales</taxon>
        <taxon>Solanaceae</taxon>
        <taxon>Solanoideae</taxon>
        <taxon>Solaneae</taxon>
        <taxon>Solanum</taxon>
    </lineage>
</organism>
<comment type="subcellular location">
    <subcellularLocation>
        <location evidence="3">Plastid</location>
        <location evidence="3">Chloroplast thylakoid lumen</location>
    </subcellularLocation>
</comment>
<feature type="binding site" evidence="15">
    <location>
        <position position="333"/>
    </location>
    <ligand>
        <name>Cu cation</name>
        <dbReference type="ChEBI" id="CHEBI:23378"/>
        <label>B</label>
    </ligand>
</feature>